<dbReference type="EMBL" id="JBBNAE010000002">
    <property type="protein sequence ID" value="KAK9147113.1"/>
    <property type="molecule type" value="Genomic_DNA"/>
</dbReference>
<dbReference type="Proteomes" id="UP001417504">
    <property type="component" value="Unassembled WGS sequence"/>
</dbReference>
<evidence type="ECO:0000256" key="9">
    <source>
        <dbReference type="ARBA" id="ARBA00037934"/>
    </source>
</evidence>
<evidence type="ECO:0000259" key="11">
    <source>
        <dbReference type="Pfam" id="PF03908"/>
    </source>
</evidence>
<dbReference type="Pfam" id="PF03908">
    <property type="entry name" value="Sec20"/>
    <property type="match status" value="1"/>
</dbReference>
<keyword evidence="3 10" id="KW-0812">Transmembrane</keyword>
<evidence type="ECO:0000256" key="3">
    <source>
        <dbReference type="ARBA" id="ARBA00022692"/>
    </source>
</evidence>
<keyword evidence="5" id="KW-0931">ER-Golgi transport</keyword>
<dbReference type="InterPro" id="IPR056173">
    <property type="entry name" value="Sec20_C"/>
</dbReference>
<protein>
    <recommendedName>
        <fullName evidence="11">Sec20 C-terminal domain-containing protein</fullName>
    </recommendedName>
</protein>
<dbReference type="AlphaFoldDB" id="A0AAP0PJI7"/>
<evidence type="ECO:0000256" key="8">
    <source>
        <dbReference type="ARBA" id="ARBA00023136"/>
    </source>
</evidence>
<comment type="similarity">
    <text evidence="9">Belongs to the SEC20 family.</text>
</comment>
<dbReference type="PANTHER" id="PTHR12825">
    <property type="entry name" value="BNIP1-RELATED"/>
    <property type="match status" value="1"/>
</dbReference>
<evidence type="ECO:0000256" key="4">
    <source>
        <dbReference type="ARBA" id="ARBA00022824"/>
    </source>
</evidence>
<feature type="transmembrane region" description="Helical" evidence="10">
    <location>
        <begin position="236"/>
        <end position="254"/>
    </location>
</feature>
<sequence>MDEVVEAVEKVKKEWEETYAQAVLHLKAIEEYGLSKKEADEENSLQRLNGLAQDKLSLLRSLQFRLDLLAPQLPTEEEVQSAQSMLKSWKDQYQSMHLGLRNANLQAKANIRKAAQAERELLLGGGEESTARRRNLQYDKSRNDLCSRKYHREPSTISSADGSGLLLLLLFHFNSSALDKLLLVEVERSTSMLSTFDESTGVLRKADSEYKGHRSLLMRTRNLLSTMRRQDVQDRMIVGALFVIFCCAVLYVVSKRIGLLALQMKVIAAIKAGMIREVPMRPGTVDNVLNLVQPPVHEEVVLNAEVPPRRVLGEL</sequence>
<evidence type="ECO:0000256" key="1">
    <source>
        <dbReference type="ARBA" id="ARBA00004163"/>
    </source>
</evidence>
<keyword evidence="2" id="KW-0813">Transport</keyword>
<keyword evidence="6 10" id="KW-1133">Transmembrane helix</keyword>
<keyword evidence="13" id="KW-1185">Reference proteome</keyword>
<evidence type="ECO:0000313" key="13">
    <source>
        <dbReference type="Proteomes" id="UP001417504"/>
    </source>
</evidence>
<keyword evidence="7" id="KW-0175">Coiled coil</keyword>
<feature type="domain" description="Sec20 C-terminal" evidence="11">
    <location>
        <begin position="179"/>
        <end position="257"/>
    </location>
</feature>
<dbReference type="GO" id="GO:0031201">
    <property type="term" value="C:SNARE complex"/>
    <property type="evidence" value="ECO:0007669"/>
    <property type="project" value="TreeGrafter"/>
</dbReference>
<reference evidence="12 13" key="1">
    <citation type="submission" date="2024-01" db="EMBL/GenBank/DDBJ databases">
        <title>Genome assemblies of Stephania.</title>
        <authorList>
            <person name="Yang L."/>
        </authorList>
    </citation>
    <scope>NUCLEOTIDE SEQUENCE [LARGE SCALE GENOMIC DNA]</scope>
    <source>
        <strain evidence="12">QJT</strain>
        <tissue evidence="12">Leaf</tissue>
    </source>
</reference>
<evidence type="ECO:0000256" key="6">
    <source>
        <dbReference type="ARBA" id="ARBA00022989"/>
    </source>
</evidence>
<evidence type="ECO:0000256" key="7">
    <source>
        <dbReference type="ARBA" id="ARBA00023054"/>
    </source>
</evidence>
<gene>
    <name evidence="12" type="ORF">Sjap_007016</name>
</gene>
<dbReference type="InterPro" id="IPR005606">
    <property type="entry name" value="Sec20"/>
</dbReference>
<evidence type="ECO:0000256" key="10">
    <source>
        <dbReference type="SAM" id="Phobius"/>
    </source>
</evidence>
<comment type="subcellular location">
    <subcellularLocation>
        <location evidence="1">Endoplasmic reticulum membrane</location>
        <topology evidence="1">Single-pass type IV membrane protein</topology>
    </subcellularLocation>
</comment>
<dbReference type="GO" id="GO:0006890">
    <property type="term" value="P:retrograde vesicle-mediated transport, Golgi to endoplasmic reticulum"/>
    <property type="evidence" value="ECO:0007669"/>
    <property type="project" value="InterPro"/>
</dbReference>
<keyword evidence="4" id="KW-0256">Endoplasmic reticulum</keyword>
<evidence type="ECO:0000256" key="5">
    <source>
        <dbReference type="ARBA" id="ARBA00022892"/>
    </source>
</evidence>
<comment type="caution">
    <text evidence="12">The sequence shown here is derived from an EMBL/GenBank/DDBJ whole genome shotgun (WGS) entry which is preliminary data.</text>
</comment>
<accession>A0AAP0PJI7</accession>
<name>A0AAP0PJI7_9MAGN</name>
<dbReference type="GO" id="GO:0005789">
    <property type="term" value="C:endoplasmic reticulum membrane"/>
    <property type="evidence" value="ECO:0007669"/>
    <property type="project" value="UniProtKB-SubCell"/>
</dbReference>
<keyword evidence="8 10" id="KW-0472">Membrane</keyword>
<evidence type="ECO:0000313" key="12">
    <source>
        <dbReference type="EMBL" id="KAK9147113.1"/>
    </source>
</evidence>
<dbReference type="GO" id="GO:0005484">
    <property type="term" value="F:SNAP receptor activity"/>
    <property type="evidence" value="ECO:0007669"/>
    <property type="project" value="InterPro"/>
</dbReference>
<organism evidence="12 13">
    <name type="scientific">Stephania japonica</name>
    <dbReference type="NCBI Taxonomy" id="461633"/>
    <lineage>
        <taxon>Eukaryota</taxon>
        <taxon>Viridiplantae</taxon>
        <taxon>Streptophyta</taxon>
        <taxon>Embryophyta</taxon>
        <taxon>Tracheophyta</taxon>
        <taxon>Spermatophyta</taxon>
        <taxon>Magnoliopsida</taxon>
        <taxon>Ranunculales</taxon>
        <taxon>Menispermaceae</taxon>
        <taxon>Menispermoideae</taxon>
        <taxon>Cissampelideae</taxon>
        <taxon>Stephania</taxon>
    </lineage>
</organism>
<dbReference type="PANTHER" id="PTHR12825:SF0">
    <property type="entry name" value="VESICLE TRANSPORT PROTEIN SEC20"/>
    <property type="match status" value="1"/>
</dbReference>
<evidence type="ECO:0000256" key="2">
    <source>
        <dbReference type="ARBA" id="ARBA00022448"/>
    </source>
</evidence>
<proteinExistence type="inferred from homology"/>